<protein>
    <submittedName>
        <fullName evidence="3">Phospholipase D family</fullName>
    </submittedName>
</protein>
<dbReference type="GO" id="GO:0004630">
    <property type="term" value="F:phospholipase D activity"/>
    <property type="evidence" value="ECO:0007669"/>
    <property type="project" value="TreeGrafter"/>
</dbReference>
<name>A0A2P5FA98_TREOI</name>
<dbReference type="PANTHER" id="PTHR18896">
    <property type="entry name" value="PHOSPHOLIPASE D"/>
    <property type="match status" value="1"/>
</dbReference>
<sequence length="201" mass="22416">MAIVMEAAKAGHDASAGDEIYAVQVGEIVQDAHVFNDMLPKIEFDGGKVKLVREPTRPLPRDGDLTLGELLKYKSEKGVGPCLLVWDDKTSDDAYFIKTMLKLINNGEVGFRCRVMQTHDEETRKFFKHSSVICVLSPGYASNKITNLLHHNPPQRPSVKIIVKVEEKSFQSRDFNGITNPGNQLYVTGLLTRITTSDLDI</sequence>
<dbReference type="InParanoid" id="A0A2P5FA98"/>
<dbReference type="InterPro" id="IPR015679">
    <property type="entry name" value="PLipase_D_fam"/>
</dbReference>
<evidence type="ECO:0000256" key="1">
    <source>
        <dbReference type="ARBA" id="ARBA00022737"/>
    </source>
</evidence>
<keyword evidence="4" id="KW-1185">Reference proteome</keyword>
<keyword evidence="2" id="KW-0443">Lipid metabolism</keyword>
<dbReference type="OrthoDB" id="71549at2759"/>
<gene>
    <name evidence="3" type="ORF">TorRG33x02_094850</name>
</gene>
<dbReference type="PANTHER" id="PTHR18896:SF60">
    <property type="entry name" value="PHOSPHOLIPASE D"/>
    <property type="match status" value="1"/>
</dbReference>
<dbReference type="Proteomes" id="UP000237000">
    <property type="component" value="Unassembled WGS sequence"/>
</dbReference>
<keyword evidence="1" id="KW-0677">Repeat</keyword>
<evidence type="ECO:0000256" key="2">
    <source>
        <dbReference type="ARBA" id="ARBA00023098"/>
    </source>
</evidence>
<reference evidence="4" key="1">
    <citation type="submission" date="2016-06" db="EMBL/GenBank/DDBJ databases">
        <title>Parallel loss of symbiosis genes in relatives of nitrogen-fixing non-legume Parasponia.</title>
        <authorList>
            <person name="Van Velzen R."/>
            <person name="Holmer R."/>
            <person name="Bu F."/>
            <person name="Rutten L."/>
            <person name="Van Zeijl A."/>
            <person name="Liu W."/>
            <person name="Santuari L."/>
            <person name="Cao Q."/>
            <person name="Sharma T."/>
            <person name="Shen D."/>
            <person name="Roswanjaya Y."/>
            <person name="Wardhani T."/>
            <person name="Kalhor M.S."/>
            <person name="Jansen J."/>
            <person name="Van den Hoogen J."/>
            <person name="Gungor B."/>
            <person name="Hartog M."/>
            <person name="Hontelez J."/>
            <person name="Verver J."/>
            <person name="Yang W.-C."/>
            <person name="Schijlen E."/>
            <person name="Repin R."/>
            <person name="Schilthuizen M."/>
            <person name="Schranz E."/>
            <person name="Heidstra R."/>
            <person name="Miyata K."/>
            <person name="Fedorova E."/>
            <person name="Kohlen W."/>
            <person name="Bisseling T."/>
            <person name="Smit S."/>
            <person name="Geurts R."/>
        </authorList>
    </citation>
    <scope>NUCLEOTIDE SEQUENCE [LARGE SCALE GENOMIC DNA]</scope>
    <source>
        <strain evidence="4">cv. RG33-2</strain>
    </source>
</reference>
<dbReference type="STRING" id="63057.A0A2P5FA98"/>
<evidence type="ECO:0000313" key="4">
    <source>
        <dbReference type="Proteomes" id="UP000237000"/>
    </source>
</evidence>
<comment type="caution">
    <text evidence="3">The sequence shown here is derived from an EMBL/GenBank/DDBJ whole genome shotgun (WGS) entry which is preliminary data.</text>
</comment>
<dbReference type="AlphaFoldDB" id="A0A2P5FA98"/>
<dbReference type="EMBL" id="JXTC01000049">
    <property type="protein sequence ID" value="PON94702.1"/>
    <property type="molecule type" value="Genomic_DNA"/>
</dbReference>
<dbReference type="GO" id="GO:0005886">
    <property type="term" value="C:plasma membrane"/>
    <property type="evidence" value="ECO:0007669"/>
    <property type="project" value="TreeGrafter"/>
</dbReference>
<organism evidence="3 4">
    <name type="scientific">Trema orientale</name>
    <name type="common">Charcoal tree</name>
    <name type="synonym">Celtis orientalis</name>
    <dbReference type="NCBI Taxonomy" id="63057"/>
    <lineage>
        <taxon>Eukaryota</taxon>
        <taxon>Viridiplantae</taxon>
        <taxon>Streptophyta</taxon>
        <taxon>Embryophyta</taxon>
        <taxon>Tracheophyta</taxon>
        <taxon>Spermatophyta</taxon>
        <taxon>Magnoliopsida</taxon>
        <taxon>eudicotyledons</taxon>
        <taxon>Gunneridae</taxon>
        <taxon>Pentapetalae</taxon>
        <taxon>rosids</taxon>
        <taxon>fabids</taxon>
        <taxon>Rosales</taxon>
        <taxon>Cannabaceae</taxon>
        <taxon>Trema</taxon>
    </lineage>
</organism>
<evidence type="ECO:0000313" key="3">
    <source>
        <dbReference type="EMBL" id="PON94702.1"/>
    </source>
</evidence>
<proteinExistence type="predicted"/>
<dbReference type="GO" id="GO:0009395">
    <property type="term" value="P:phospholipid catabolic process"/>
    <property type="evidence" value="ECO:0007669"/>
    <property type="project" value="TreeGrafter"/>
</dbReference>
<accession>A0A2P5FA98</accession>